<sequence>MSDLIKVVFQHNTSRKQDLNILFEKYLYQRIKYVWFDPFDKPVAVALLEKPVDASLLEKQKPIMDNHNVNLSVCKPTWSVIVRLYKEYSQKDFSKHILCNIKIKGNLIEKVSPTCFEIAFLNGWGDVQAVCQHKGSSNREIKSIDPYFECFKVAHRTVAEPNAFYTSASSNGALPKHPQPLLVYPASNQHDITKVSVSTHPLISVLLDALKFPENRTLQQQGIKAQVDLYQFTITLEGSICSVLKIKHMLEQESNKVNYTELMIKFLEEKTIQQQIKHIITEHHFCLILDLDTSEVYIKDSQDNKILLRDVQSQFLVEIHCASLPRDYNRNIFDMFKKDFEANNKYFKVLLDYNRTVVLLGVTDTNKDDTHVAIVNEFINTHFKFGVNSSNGHDLQKTYEHTASVTSECECSSGKFKAVINYPGLIPFLNSEEGNAILKKLLSKHNIPLDTGTHVQTLDEVPDYRALFICKARIGSYQLHLVHGETQDADISQKIIFTPVQEGIECEVKDNGLATEVLITLPPYRALSEQDFKEDLNRLRKSFYKAVDYIFENIKDSSLKDVAFSTSAIHGTEFPFPLDVIAKCILEATQKNTELPYGLCNIYIFESQASSVFEAFQYYLKRSGVYIEGPDVETWCRISFRDSHQYSPVKAKVEVRSNNPIKKRSVLYCYPVDPSLSASSSPVMNELMCFKSKLIKSISHFKQTNDIGLLVGHCCKVKCFVNKAPAVLFSMPPWGPECHKAIQDSFKACLTEAMKYNTIHIVPPGICTYPKKYLAQTICKVLHQLLLERSNLKEKHVVLVVDNAEYRKAFQIELPKYFTSPAKKGSSWVKIHNFQTTDESNDAITVEGPSQKIVKSFEADLRDQLNHIMKKNCFERFLNSNLTTQFKAMFSGAQNLNVQLDIQELYGEKKEYPHAGNSSPPLATDQSLQTSLLTGSKLQIKALKSKWIEDFNVFLAEIASNIPSSYDHLYEFHGTGSDHDTYD</sequence>
<dbReference type="InterPro" id="IPR043472">
    <property type="entry name" value="Macro_dom-like"/>
</dbReference>
<dbReference type="KEGG" id="bgt:106053092"/>
<dbReference type="VEuPathDB" id="VectorBase:BGLB024085"/>
<name>A0A2C9KVM3_BIOGL</name>
<organism evidence="1 2">
    <name type="scientific">Biomphalaria glabrata</name>
    <name type="common">Bloodfluke planorb</name>
    <name type="synonym">Freshwater snail</name>
    <dbReference type="NCBI Taxonomy" id="6526"/>
    <lineage>
        <taxon>Eukaryota</taxon>
        <taxon>Metazoa</taxon>
        <taxon>Spiralia</taxon>
        <taxon>Lophotrochozoa</taxon>
        <taxon>Mollusca</taxon>
        <taxon>Gastropoda</taxon>
        <taxon>Heterobranchia</taxon>
        <taxon>Euthyneura</taxon>
        <taxon>Panpulmonata</taxon>
        <taxon>Hygrophila</taxon>
        <taxon>Lymnaeoidea</taxon>
        <taxon>Planorbidae</taxon>
        <taxon>Biomphalaria</taxon>
    </lineage>
</organism>
<accession>A0A2C9KVM3</accession>
<dbReference type="OrthoDB" id="10274937at2759"/>
<protein>
    <recommendedName>
        <fullName evidence="3">Macro domain-containing protein</fullName>
    </recommendedName>
</protein>
<proteinExistence type="predicted"/>
<dbReference type="EnsemblMetazoa" id="BGLB024085-RA">
    <property type="protein sequence ID" value="BGLB024085-PA"/>
    <property type="gene ID" value="BGLB024085"/>
</dbReference>
<reference evidence="1" key="1">
    <citation type="submission" date="2020-05" db="UniProtKB">
        <authorList>
            <consortium name="EnsemblMetazoa"/>
        </authorList>
    </citation>
    <scope>IDENTIFICATION</scope>
    <source>
        <strain evidence="1">BB02</strain>
    </source>
</reference>
<gene>
    <name evidence="1" type="primary">106053092</name>
</gene>
<evidence type="ECO:0000313" key="1">
    <source>
        <dbReference type="EnsemblMetazoa" id="BGLB024085-PB"/>
    </source>
</evidence>
<evidence type="ECO:0008006" key="3">
    <source>
        <dbReference type="Google" id="ProtNLM"/>
    </source>
</evidence>
<dbReference type="EnsemblMetazoa" id="BGLB024085-RB">
    <property type="protein sequence ID" value="BGLB024085-PB"/>
    <property type="gene ID" value="BGLB024085"/>
</dbReference>
<dbReference type="SUPFAM" id="SSF52949">
    <property type="entry name" value="Macro domain-like"/>
    <property type="match status" value="1"/>
</dbReference>
<dbReference type="Proteomes" id="UP000076420">
    <property type="component" value="Unassembled WGS sequence"/>
</dbReference>
<evidence type="ECO:0000313" key="2">
    <source>
        <dbReference type="Proteomes" id="UP000076420"/>
    </source>
</evidence>
<dbReference type="VEuPathDB" id="VectorBase:BGLAX_048334"/>
<dbReference type="AlphaFoldDB" id="A0A2C9KVM3"/>